<name>A0A5J4X0K7_9EUKA</name>
<dbReference type="Proteomes" id="UP000324800">
    <property type="component" value="Unassembled WGS sequence"/>
</dbReference>
<organism evidence="3 4">
    <name type="scientific">Streblomastix strix</name>
    <dbReference type="NCBI Taxonomy" id="222440"/>
    <lineage>
        <taxon>Eukaryota</taxon>
        <taxon>Metamonada</taxon>
        <taxon>Preaxostyla</taxon>
        <taxon>Oxymonadida</taxon>
        <taxon>Streblomastigidae</taxon>
        <taxon>Streblomastix</taxon>
    </lineage>
</organism>
<dbReference type="InterPro" id="IPR036465">
    <property type="entry name" value="vWFA_dom_sf"/>
</dbReference>
<dbReference type="EMBL" id="SNRW01000580">
    <property type="protein sequence ID" value="KAA6400332.1"/>
    <property type="molecule type" value="Genomic_DNA"/>
</dbReference>
<feature type="domain" description="VWFA" evidence="2">
    <location>
        <begin position="2242"/>
        <end position="2389"/>
    </location>
</feature>
<dbReference type="SUPFAM" id="SSF53300">
    <property type="entry name" value="vWA-like"/>
    <property type="match status" value="1"/>
</dbReference>
<sequence length="2886" mass="324453">MMRQGGWVLLDGVESAPHEVERLMSLLEEEPTLAIYEGVRPLIFHGRGVVRDNSGENEISQQFKDGEVNLSEEKVEIAEGFQIFITKSHAKELAESVLFQSDTGRLYSVPIARMLAGVFFEGKTKSKTQNLLFSKDTFSPHRIVNAARGIGQDEITAESIASGVAMSFVQCFKSEEDQHIISTNAEGILAKIADEKLPSNTNKWEEFNKHAGQLEYVILFDFIQKKGKDWPTDAEEELNLLFKKHYMKNDRMKNIHKFDKDITIPELDEMIQKFEHITLEWIKDMKFSDIRKTVSVLSEVNFIVTSFCGIGTTIASRFYRIHHLLESLNPASELSGLNVSQGEKLYQKTKKMNQLQLLVISLDQIIKLKWQGTKFEKETEIAAQFYRKRCEPLKDADPSKIQNSIDQLSVFNQKIAQRKDIGNNNGNIPILIKDYYEDFRYDEAVTALINFSRRQEAISKASENASFENIVFMLAQFCIMSNVDNIVNPFYHLLENAKEGSKLKKEDIEKLKQLSRAHLLCRNLQKNQNSIIKLPDVLQALIDGDERIVNKLQHTPNCVEFIQFPTFIPSDLIACIQITTQSGIFYGPIGFNQDNIKQVINYEPKDKKEALLICAELLVGKEFQNLIKELDISSWQMKIGQLERKKGFQFMLMVSEDIDNRNLDMIYLLDPDSDQDQIKNSLRDHPCEGIIHDMYSSEYKIALSVQNEWEKNRRLSVLHILLFALTMKEEISKQDYQINSQNWEERIRSMILQLDRRNTPYGYRIANLLGCVLIEDLEAQIARSIINNVLHQSVNYRRIFENQGLDVTILLCLKEYVQRLLIEEHEKEFNALIQGDNDSLQFLSSSILADFGVHIDRSSTSNSGIVTIENLSSSNISVDLITQEEQKLKAKLVSNAIKAGQRIEIQFHITGPSSEEPIMAWASYEIIAKSTREIKQPARCQVRAWVRRVPLCCIIESSSSLVLGNNSQCTLAPKTFTEIVSLTNHIPTTQLSSKAIGWSLSSESGNMAEAPNIEINKEKQELTMKFETETTGLCTGKMIVGLGHAELYQLQLSVPVSRITSIGVFHPANPDSTFISLTQCNSTHIVVYNKGNLKKNLTLQSSNSSDTFEPQSLNIDPLSQALVKVNFIRGDRRTISVGKAKLQIILIKNKITFNDKDDYTRISMEQDGYFPCILINNKDGTSNFNYTKKDQYLKRNCPSFILQNQTYIPDYTPPFEQNPIHLNRWVLDPDQGLRFVNAEDQISSDTIVLWAEKGQQQEYIRTIDLGLDKHVKDAMKKVSEASNLTNQSTSQIPKLIVDATNFFFKIFNRIDQINYQSLINCANKGKAEKNADALFCKIILALDKEVKRNAKVSILDIITQIARIATKRKDWTSSIPSIPTTWKDQGQQLELKKLTLHLIWGSIILLHTLCNPRNLTDEEISNFKEMLIQGPQNEEINPKQRQIENASNIQSVFGQEVQRIGVIYGRFIKAEIIDEILKKVEQMNIPIFPPISKDKENDQPISIAGLLKQVEQQFELTINQFQTSKNPSDLNRLLIIIPSLTKQAIIAIQHIGNQNISKLVANLGTLTIIIQELQRSIENMLLLEENIKKAAEGCYQTWANLLKVKVQPPQQLKISQTKLNELFNSDQYTQNVEIVPIQECTLRRGVWQTQAEQISQNQGRRNQLRFGDMNMRAMVNKGMSNDDEDSKQDSNDGIYTSPVLLSSRSTHQSAQQSEPMKIIPIKKNNSELPIDKILVAMRDAYVEKPPPEELNEGEEYQQIAVNPNEIQSRLIQANIVEMLEGKKVEDLLIIEYNAVKRAPRGKDNQIKLSEGRNIAFIDGTLDRHDFDSIEGRSEIIELHALSLQIQSLLYAEISRMIIPFDQNKTIPFTIKDTEVSLIVDVSASMTKLAKAKQMGSMVLIAGISDVLASFGIPLQFFAFADREAIWKLSDSTRPNHLQDMIRVIDALRTGGRPGSFPLDAAITGYQEWDKRLKSIEGAIKGATNHLTIIISDFISAQVLDRDRDWSKEDIGQCILISLNTEFNMNHLEDKKIPKEVYDNGLIPNFVIGGNITSFRINPMELCMGFSPPENSTLLSIMKKISLLLKTNSKAPTKGTSTNLKTCSPIHDQAMFWTNLGHTHEIATKTGNDFFVQMKSLQNFALMTINTSPYSAVVRVPENIETDRGWLERQSATIAQTPFGGFSHDVATMALTHSLAPNRAAGKEPSPSSGQLWIPGLRRFIASGFTYPNLFLKKSRQNQKAYSITFVIDNTLRIFSAANISHTVSTIAALIGSIALVPEGDDIVVDVIIACQQQIQLLVYNFPAKQLSDGSLISDIFRTMHKHAGEESGIGSGLNAALQIASRRSGVGFGRRVIALTDSIVTNITEINCLRQSLLDCDASGIDVVGVGLGIAPLQLPQLFPTAFYAQYPTELGNAMAAALSVSRLGSNGEITAQQLFSEVDVQREQQLEILLCGDPSQCPQLSKSIRERELSQDFMEAIGNTDLLFMKGSAIGLTQNPEEKPYYENSFQGFRMLIVCLYLGQYEADPSKFKQKSFDDQCGKVLHKKGFEYTFVSSYGEGLAELQLVENGRCPYSQLWLFSTNGKGVLPQEAKDKDTNKIVPFMQAVADFWLGGGGLFLFCDNTPFTFEANYLLEKHLNFSHAGRNGPSAVQLHGNYYGTKQIHEAPSDMAACGSFYRQSRLEAPGIAKTRISLRPGLVHFSEGITISSACNSQSQPLTDPAQLWPFTPFGWTSENVSPPRPFILYFDPKIPPESSAAYDSEACTKAKPSPGPIVLHGGFTSAFSEFDQDEKGMGRLVVSIACWLTRIEERMYAAKRSGTPLLYTTPALKGTYTVQGKRQNASSMDFFGGTACLSADAGLEVRGYSCIEGDKTCIGTAALNPDRVISC</sequence>
<feature type="region of interest" description="Disordered" evidence="1">
    <location>
        <begin position="1676"/>
        <end position="1697"/>
    </location>
</feature>
<evidence type="ECO:0000259" key="2">
    <source>
        <dbReference type="PROSITE" id="PS50234"/>
    </source>
</evidence>
<dbReference type="InterPro" id="IPR002035">
    <property type="entry name" value="VWF_A"/>
</dbReference>
<protein>
    <recommendedName>
        <fullName evidence="2">VWFA domain-containing protein</fullName>
    </recommendedName>
</protein>
<proteinExistence type="predicted"/>
<reference evidence="3 4" key="1">
    <citation type="submission" date="2019-03" db="EMBL/GenBank/DDBJ databases">
        <title>Single cell metagenomics reveals metabolic interactions within the superorganism composed of flagellate Streblomastix strix and complex community of Bacteroidetes bacteria on its surface.</title>
        <authorList>
            <person name="Treitli S.C."/>
            <person name="Kolisko M."/>
            <person name="Husnik F."/>
            <person name="Keeling P."/>
            <person name="Hampl V."/>
        </authorList>
    </citation>
    <scope>NUCLEOTIDE SEQUENCE [LARGE SCALE GENOMIC DNA]</scope>
    <source>
        <strain evidence="3">ST1C</strain>
    </source>
</reference>
<evidence type="ECO:0000256" key="1">
    <source>
        <dbReference type="SAM" id="MobiDB-lite"/>
    </source>
</evidence>
<accession>A0A5J4X0K7</accession>
<evidence type="ECO:0000313" key="3">
    <source>
        <dbReference type="EMBL" id="KAA6400332.1"/>
    </source>
</evidence>
<dbReference type="PROSITE" id="PS50234">
    <property type="entry name" value="VWFA"/>
    <property type="match status" value="1"/>
</dbReference>
<evidence type="ECO:0000313" key="4">
    <source>
        <dbReference type="Proteomes" id="UP000324800"/>
    </source>
</evidence>
<gene>
    <name evidence="3" type="ORF">EZS28_004141</name>
</gene>
<dbReference type="CDD" id="cd00198">
    <property type="entry name" value="vWFA"/>
    <property type="match status" value="1"/>
</dbReference>
<comment type="caution">
    <text evidence="3">The sequence shown here is derived from an EMBL/GenBank/DDBJ whole genome shotgun (WGS) entry which is preliminary data.</text>
</comment>